<dbReference type="STRING" id="77586.A0A0D9W821"/>
<feature type="region of interest" description="Disordered" evidence="5">
    <location>
        <begin position="114"/>
        <end position="137"/>
    </location>
</feature>
<dbReference type="SUPFAM" id="SSF101941">
    <property type="entry name" value="NAC domain"/>
    <property type="match status" value="1"/>
</dbReference>
<proteinExistence type="predicted"/>
<dbReference type="PANTHER" id="PTHR31719">
    <property type="entry name" value="NAC TRANSCRIPTION FACTOR 56"/>
    <property type="match status" value="1"/>
</dbReference>
<dbReference type="Gene3D" id="2.170.150.80">
    <property type="entry name" value="NAC domain"/>
    <property type="match status" value="1"/>
</dbReference>
<evidence type="ECO:0000313" key="8">
    <source>
        <dbReference type="Proteomes" id="UP000032180"/>
    </source>
</evidence>
<feature type="region of interest" description="Disordered" evidence="5">
    <location>
        <begin position="708"/>
        <end position="779"/>
    </location>
</feature>
<evidence type="ECO:0000256" key="4">
    <source>
        <dbReference type="ARBA" id="ARBA00023242"/>
    </source>
</evidence>
<feature type="compositionally biased region" description="Low complexity" evidence="5">
    <location>
        <begin position="717"/>
        <end position="729"/>
    </location>
</feature>
<organism evidence="7 8">
    <name type="scientific">Leersia perrieri</name>
    <dbReference type="NCBI Taxonomy" id="77586"/>
    <lineage>
        <taxon>Eukaryota</taxon>
        <taxon>Viridiplantae</taxon>
        <taxon>Streptophyta</taxon>
        <taxon>Embryophyta</taxon>
        <taxon>Tracheophyta</taxon>
        <taxon>Spermatophyta</taxon>
        <taxon>Magnoliopsida</taxon>
        <taxon>Liliopsida</taxon>
        <taxon>Poales</taxon>
        <taxon>Poaceae</taxon>
        <taxon>BOP clade</taxon>
        <taxon>Oryzoideae</taxon>
        <taxon>Oryzeae</taxon>
        <taxon>Oryzinae</taxon>
        <taxon>Leersia</taxon>
    </lineage>
</organism>
<dbReference type="PROSITE" id="PS51005">
    <property type="entry name" value="NAC"/>
    <property type="match status" value="1"/>
</dbReference>
<reference evidence="7" key="3">
    <citation type="submission" date="2015-04" db="UniProtKB">
        <authorList>
            <consortium name="EnsemblPlants"/>
        </authorList>
    </citation>
    <scope>IDENTIFICATION</scope>
</reference>
<feature type="region of interest" description="Disordered" evidence="5">
    <location>
        <begin position="22"/>
        <end position="46"/>
    </location>
</feature>
<dbReference type="GO" id="GO:0003677">
    <property type="term" value="F:DNA binding"/>
    <property type="evidence" value="ECO:0007669"/>
    <property type="project" value="UniProtKB-KW"/>
</dbReference>
<keyword evidence="8" id="KW-1185">Reference proteome</keyword>
<accession>A0A0D9W821</accession>
<feature type="compositionally biased region" description="Polar residues" evidence="5">
    <location>
        <begin position="263"/>
        <end position="274"/>
    </location>
</feature>
<dbReference type="HOGENOM" id="CLU_359598_0_0_1"/>
<keyword evidence="3" id="KW-0804">Transcription</keyword>
<dbReference type="InterPro" id="IPR003441">
    <property type="entry name" value="NAC-dom"/>
</dbReference>
<dbReference type="InterPro" id="IPR036093">
    <property type="entry name" value="NAC_dom_sf"/>
</dbReference>
<feature type="domain" description="NAC" evidence="6">
    <location>
        <begin position="44"/>
        <end position="205"/>
    </location>
</feature>
<dbReference type="Proteomes" id="UP000032180">
    <property type="component" value="Chromosome 4"/>
</dbReference>
<feature type="region of interest" description="Disordered" evidence="5">
    <location>
        <begin position="207"/>
        <end position="306"/>
    </location>
</feature>
<dbReference type="Gramene" id="LPERR04G17350.1">
    <property type="protein sequence ID" value="LPERR04G17350.1"/>
    <property type="gene ID" value="LPERR04G17350"/>
</dbReference>
<keyword evidence="1" id="KW-0805">Transcription regulation</keyword>
<feature type="region of interest" description="Disordered" evidence="5">
    <location>
        <begin position="618"/>
        <end position="639"/>
    </location>
</feature>
<feature type="compositionally biased region" description="Low complexity" evidence="5">
    <location>
        <begin position="283"/>
        <end position="292"/>
    </location>
</feature>
<dbReference type="PANTHER" id="PTHR31719:SF243">
    <property type="entry name" value="NAC DOMAIN-CONTAINING PROTEIN"/>
    <property type="match status" value="1"/>
</dbReference>
<dbReference type="EnsemblPlants" id="LPERR04G17350.1">
    <property type="protein sequence ID" value="LPERR04G17350.1"/>
    <property type="gene ID" value="LPERR04G17350"/>
</dbReference>
<keyword evidence="2" id="KW-0238">DNA-binding</keyword>
<dbReference type="AlphaFoldDB" id="A0A0D9W821"/>
<evidence type="ECO:0000256" key="5">
    <source>
        <dbReference type="SAM" id="MobiDB-lite"/>
    </source>
</evidence>
<evidence type="ECO:0000313" key="7">
    <source>
        <dbReference type="EnsemblPlants" id="LPERR04G17350.1"/>
    </source>
</evidence>
<reference evidence="8" key="2">
    <citation type="submission" date="2013-12" db="EMBL/GenBank/DDBJ databases">
        <authorList>
            <person name="Yu Y."/>
            <person name="Lee S."/>
            <person name="de Baynast K."/>
            <person name="Wissotski M."/>
            <person name="Liu L."/>
            <person name="Talag J."/>
            <person name="Goicoechea J."/>
            <person name="Angelova A."/>
            <person name="Jetty R."/>
            <person name="Kudrna D."/>
            <person name="Golser W."/>
            <person name="Rivera L."/>
            <person name="Zhang J."/>
            <person name="Wing R."/>
        </authorList>
    </citation>
    <scope>NUCLEOTIDE SEQUENCE</scope>
</reference>
<evidence type="ECO:0000256" key="1">
    <source>
        <dbReference type="ARBA" id="ARBA00023015"/>
    </source>
</evidence>
<keyword evidence="4" id="KW-0539">Nucleus</keyword>
<dbReference type="Pfam" id="PF02365">
    <property type="entry name" value="NAM"/>
    <property type="match status" value="1"/>
</dbReference>
<evidence type="ECO:0000259" key="6">
    <source>
        <dbReference type="PROSITE" id="PS51005"/>
    </source>
</evidence>
<dbReference type="GO" id="GO:0006355">
    <property type="term" value="P:regulation of DNA-templated transcription"/>
    <property type="evidence" value="ECO:0007669"/>
    <property type="project" value="InterPro"/>
</dbReference>
<dbReference type="eggNOG" id="ENOG502RRQV">
    <property type="taxonomic scope" value="Eukaryota"/>
</dbReference>
<feature type="compositionally biased region" description="Low complexity" evidence="5">
    <location>
        <begin position="231"/>
        <end position="244"/>
    </location>
</feature>
<reference evidence="7 8" key="1">
    <citation type="submission" date="2012-08" db="EMBL/GenBank/DDBJ databases">
        <title>Oryza genome evolution.</title>
        <authorList>
            <person name="Wing R.A."/>
        </authorList>
    </citation>
    <scope>NUCLEOTIDE SEQUENCE</scope>
</reference>
<evidence type="ECO:0000256" key="3">
    <source>
        <dbReference type="ARBA" id="ARBA00023163"/>
    </source>
</evidence>
<name>A0A0D9W821_9ORYZ</name>
<sequence length="779" mass="84380">MEIPTKSWADCLFRSLDRESYRRLGSRRHGKGEEKGAGGGGDKIPPVFRFKPTDKDLVEYYLLPRLQGLPAVPNNRIIETNAYAFHPDKLINELYKDRGEDAWYFLSPRARISRGGTRPTRSTEDRRGRWKASTGNKKADEAIGDGTVKFYKNSLVYHEGSVKNEKPTKWLMHEYTIPEYTIKVDKSSAGNNRTDKHVMCKIYISSRKRSGDEDEDEEASPSDATNDVELSSSSQPGPQSSTGTAASDGDLSTPQPVPAVGTSEETAAVQQTGNKRPAEEHAATAATVAQRPPQQPKLTVEGATAPPALYIGGSGAGGMQMPPRMVILQDNQTGHTMAHAGGHVTFNGPVGMQQRKVAHNEVMRRQQMAAYPGQMQLRQQASPAAFNGQAPPMQGTVMANNGRQASSVQWPPAAFNGQAPPMMGTVMAGIDNGQALSAQLRAAAFNGQALSMQGTVMADHWQSSSVQRPAATFNSQAPSMPGTVMAENGQASSVQWAPVAFNGQAPHMQGPVMGDNGQDSSVQRPAAACKCNIHAPVVQGPQVASNAQMSLEQRQQAAVAAAYNYNPQQQRAALAYNLQLAQLQGRPMAMTPNGQPMSVQPQPRRNNVQMMQVQGPEVAQNGESSAAPGQRLTLRRPHPAVPDFGNLVFGGTMMMPQPLPPQTVQPPAQEYWLPETPEIEETPEMEEKRVIQQLLDEYYRQKRIKEEAQAHGAQGHPIPLQVPPQQQQPCSNAVQSNDDREERPAEVAATTTEVARDGSASDEGDGPQRNAPAAAPQNK</sequence>
<evidence type="ECO:0000256" key="2">
    <source>
        <dbReference type="ARBA" id="ARBA00023125"/>
    </source>
</evidence>
<protein>
    <recommendedName>
        <fullName evidence="6">NAC domain-containing protein</fullName>
    </recommendedName>
</protein>